<dbReference type="PANTHER" id="PTHR12436:SF4">
    <property type="entry name" value="LEUKOCYTE RECEPTOR CLUSTER MEMBER 8"/>
    <property type="match status" value="1"/>
</dbReference>
<dbReference type="OrthoDB" id="199574at2759"/>
<comment type="caution">
    <text evidence="3">The sequence shown here is derived from an EMBL/GenBank/DDBJ whole genome shotgun (WGS) entry which is preliminary data.</text>
</comment>
<accession>A0A2T6ZU85</accession>
<dbReference type="Pfam" id="PF03399">
    <property type="entry name" value="SAC3_GANP"/>
    <property type="match status" value="1"/>
</dbReference>
<keyword evidence="4" id="KW-1185">Reference proteome</keyword>
<dbReference type="InterPro" id="IPR005062">
    <property type="entry name" value="SAC3/GANP/THP3_conserved"/>
</dbReference>
<proteinExistence type="predicted"/>
<dbReference type="InterPro" id="IPR000717">
    <property type="entry name" value="PCI_dom"/>
</dbReference>
<dbReference type="GO" id="GO:0005634">
    <property type="term" value="C:nucleus"/>
    <property type="evidence" value="ECO:0007669"/>
    <property type="project" value="TreeGrafter"/>
</dbReference>
<feature type="compositionally biased region" description="Polar residues" evidence="1">
    <location>
        <begin position="167"/>
        <end position="179"/>
    </location>
</feature>
<feature type="domain" description="PCI" evidence="2">
    <location>
        <begin position="359"/>
        <end position="533"/>
    </location>
</feature>
<dbReference type="PROSITE" id="PS50250">
    <property type="entry name" value="PCI"/>
    <property type="match status" value="1"/>
</dbReference>
<evidence type="ECO:0000313" key="4">
    <source>
        <dbReference type="Proteomes" id="UP000244722"/>
    </source>
</evidence>
<reference evidence="3 4" key="1">
    <citation type="submission" date="2017-04" db="EMBL/GenBank/DDBJ databases">
        <title>Draft genome sequence of Tuber borchii Vittad., a whitish edible truffle.</title>
        <authorList>
            <consortium name="DOE Joint Genome Institute"/>
            <person name="Murat C."/>
            <person name="Kuo A."/>
            <person name="Barry K.W."/>
            <person name="Clum A."/>
            <person name="Dockter R.B."/>
            <person name="Fauchery L."/>
            <person name="Iotti M."/>
            <person name="Kohler A."/>
            <person name="Labutti K."/>
            <person name="Lindquist E.A."/>
            <person name="Lipzen A."/>
            <person name="Ohm R.A."/>
            <person name="Wang M."/>
            <person name="Grigoriev I.V."/>
            <person name="Zambonelli A."/>
            <person name="Martin F.M."/>
        </authorList>
    </citation>
    <scope>NUCLEOTIDE SEQUENCE [LARGE SCALE GENOMIC DNA]</scope>
    <source>
        <strain evidence="3 4">Tbo3840</strain>
    </source>
</reference>
<sequence>MSAPPWRSGGTNGNNRNGAFHSVNSRKTLSSRPIHHEGTQVHNDLFFSPSSNLFPLAFCRRTLWKKKILMCTNQTLTQTPAPEQTPKTQFPDKLKDYVARTFEDCPPDEKVAVELELKRIITDAFNEKVVWSLEWDKMPLPQTILARKKVTAKEEQTAKTLAMGQMSRVSNETGASPTSPFIRKPNYSNVMDVDYPGKKRKSAGSSEELTPPTPDRFEERFDKRPRQGDKFLPTSGKLSQREKDKRAKRFEDERREYSPDSATPEVPDNKKPLIGRCMDLEKRYFRLTSAPNPDHVRPLHVLEKTLEMLKRKWRSEANYSYICDQFKSLRQDLTVQHIKNDFVVTVYEIHARIALEKGDLGEYNQCQTQLHSLYREGFKGHEEEFKAYRILYLLHTCNRADMNELLANLTPADKEVKAIKHALEVRSVLAAGNFHRFFRLYLEAPAMGGYLMDSFVARERKAAMCMICKGYRPDIDIRFLTEELGFESDTDCVNFLYDNEAADLIEQKLGDKGVPNSIRFQTAKALPLFERAKKAAFSKVDIKGQL</sequence>
<protein>
    <submittedName>
        <fullName evidence="3">SAC3/GANP/Nin1/mts3/eIF-3 p25 family-domain-containing protein</fullName>
    </submittedName>
</protein>
<gene>
    <name evidence="3" type="ORF">B9Z19DRAFT_1047426</name>
</gene>
<dbReference type="InterPro" id="IPR045107">
    <property type="entry name" value="SAC3/GANP/THP3"/>
</dbReference>
<feature type="compositionally biased region" description="Basic and acidic residues" evidence="1">
    <location>
        <begin position="239"/>
        <end position="258"/>
    </location>
</feature>
<evidence type="ECO:0000256" key="1">
    <source>
        <dbReference type="SAM" id="MobiDB-lite"/>
    </source>
</evidence>
<feature type="region of interest" description="Disordered" evidence="1">
    <location>
        <begin position="1"/>
        <end position="21"/>
    </location>
</feature>
<dbReference type="PANTHER" id="PTHR12436">
    <property type="entry name" value="80 KDA MCM3-ASSOCIATED PROTEIN"/>
    <property type="match status" value="1"/>
</dbReference>
<dbReference type="STRING" id="42251.A0A2T6ZU85"/>
<dbReference type="Gene3D" id="1.25.40.990">
    <property type="match status" value="1"/>
</dbReference>
<dbReference type="AlphaFoldDB" id="A0A2T6ZU85"/>
<evidence type="ECO:0000259" key="2">
    <source>
        <dbReference type="PROSITE" id="PS50250"/>
    </source>
</evidence>
<organism evidence="3 4">
    <name type="scientific">Tuber borchii</name>
    <name type="common">White truffle</name>
    <dbReference type="NCBI Taxonomy" id="42251"/>
    <lineage>
        <taxon>Eukaryota</taxon>
        <taxon>Fungi</taxon>
        <taxon>Dikarya</taxon>
        <taxon>Ascomycota</taxon>
        <taxon>Pezizomycotina</taxon>
        <taxon>Pezizomycetes</taxon>
        <taxon>Pezizales</taxon>
        <taxon>Tuberaceae</taxon>
        <taxon>Tuber</taxon>
    </lineage>
</organism>
<evidence type="ECO:0000313" key="3">
    <source>
        <dbReference type="EMBL" id="PUU79058.1"/>
    </source>
</evidence>
<feature type="compositionally biased region" description="Basic and acidic residues" evidence="1">
    <location>
        <begin position="215"/>
        <end position="229"/>
    </location>
</feature>
<feature type="region of interest" description="Disordered" evidence="1">
    <location>
        <begin position="165"/>
        <end position="272"/>
    </location>
</feature>
<name>A0A2T6ZU85_TUBBO</name>
<dbReference type="EMBL" id="NESQ01000100">
    <property type="protein sequence ID" value="PUU79058.1"/>
    <property type="molecule type" value="Genomic_DNA"/>
</dbReference>
<dbReference type="Proteomes" id="UP000244722">
    <property type="component" value="Unassembled WGS sequence"/>
</dbReference>